<sequence>MVHLRVPLLAFFSILAASVLAQPPLNPAEQDSLYRILADCRKAGLIGEFAYLEQLTLSRNRFSGEIPMNVFRNMKKLEILDLSDNAFHGAMPESIGSAAALVKLDLSHNGFSGKIPENLSCLKKVEFLDQSYNKFGGFGFPLALTEMPSLKEVYLSGNFLGGEIPDIWEKMRGIIGIGLSSMGYVGKIPKSMGVQLRNACYIGLDNNMLRGVVPAELGELQFVGGKLKLEGNFDLCINEALKSLHHGHLSICRKPYVSKNALFHE</sequence>
<organism evidence="8">
    <name type="scientific">Salvia splendens</name>
    <name type="common">Scarlet sage</name>
    <dbReference type="NCBI Taxonomy" id="180675"/>
    <lineage>
        <taxon>Eukaryota</taxon>
        <taxon>Viridiplantae</taxon>
        <taxon>Streptophyta</taxon>
        <taxon>Embryophyta</taxon>
        <taxon>Tracheophyta</taxon>
        <taxon>Spermatophyta</taxon>
        <taxon>Magnoliopsida</taxon>
        <taxon>eudicotyledons</taxon>
        <taxon>Gunneridae</taxon>
        <taxon>Pentapetalae</taxon>
        <taxon>asterids</taxon>
        <taxon>lamiids</taxon>
        <taxon>Lamiales</taxon>
        <taxon>Lamiaceae</taxon>
        <taxon>Nepetoideae</taxon>
        <taxon>Mentheae</taxon>
        <taxon>Salviinae</taxon>
        <taxon>Salvia</taxon>
        <taxon>Salvia subgen. Calosphace</taxon>
        <taxon>core Calosphace</taxon>
    </lineage>
</organism>
<dbReference type="InterPro" id="IPR053038">
    <property type="entry name" value="RLP_Defense"/>
</dbReference>
<evidence type="ECO:0000256" key="1">
    <source>
        <dbReference type="ARBA" id="ARBA00004370"/>
    </source>
</evidence>
<accession>A0A8X8WXP2</accession>
<keyword evidence="9" id="KW-1185">Reference proteome</keyword>
<evidence type="ECO:0000256" key="7">
    <source>
        <dbReference type="SAM" id="SignalP"/>
    </source>
</evidence>
<evidence type="ECO:0000256" key="5">
    <source>
        <dbReference type="ARBA" id="ARBA00023136"/>
    </source>
</evidence>
<evidence type="ECO:0000256" key="3">
    <source>
        <dbReference type="ARBA" id="ARBA00022729"/>
    </source>
</evidence>
<proteinExistence type="predicted"/>
<evidence type="ECO:0000313" key="8">
    <source>
        <dbReference type="EMBL" id="KAG6403088.1"/>
    </source>
</evidence>
<protein>
    <submittedName>
        <fullName evidence="8">Uncharacterized protein</fullName>
    </submittedName>
</protein>
<comment type="caution">
    <text evidence="8">The sequence shown here is derived from an EMBL/GenBank/DDBJ whole genome shotgun (WGS) entry which is preliminary data.</text>
</comment>
<dbReference type="Pfam" id="PF13855">
    <property type="entry name" value="LRR_8"/>
    <property type="match status" value="1"/>
</dbReference>
<dbReference type="Pfam" id="PF00560">
    <property type="entry name" value="LRR_1"/>
    <property type="match status" value="1"/>
</dbReference>
<keyword evidence="6" id="KW-0325">Glycoprotein</keyword>
<evidence type="ECO:0000313" key="9">
    <source>
        <dbReference type="Proteomes" id="UP000298416"/>
    </source>
</evidence>
<keyword evidence="3 7" id="KW-0732">Signal</keyword>
<dbReference type="Proteomes" id="UP000298416">
    <property type="component" value="Unassembled WGS sequence"/>
</dbReference>
<feature type="signal peptide" evidence="7">
    <location>
        <begin position="1"/>
        <end position="21"/>
    </location>
</feature>
<dbReference type="GO" id="GO:0016020">
    <property type="term" value="C:membrane"/>
    <property type="evidence" value="ECO:0007669"/>
    <property type="project" value="UniProtKB-SubCell"/>
</dbReference>
<dbReference type="PANTHER" id="PTHR48064">
    <property type="entry name" value="OS01G0750400 PROTEIN"/>
    <property type="match status" value="1"/>
</dbReference>
<dbReference type="Gene3D" id="3.80.10.10">
    <property type="entry name" value="Ribonuclease Inhibitor"/>
    <property type="match status" value="1"/>
</dbReference>
<reference evidence="8" key="1">
    <citation type="submission" date="2018-01" db="EMBL/GenBank/DDBJ databases">
        <authorList>
            <person name="Mao J.F."/>
        </authorList>
    </citation>
    <scope>NUCLEOTIDE SEQUENCE</scope>
    <source>
        <strain evidence="8">Huo1</strain>
        <tissue evidence="8">Leaf</tissue>
    </source>
</reference>
<dbReference type="FunFam" id="3.80.10.10:FF:000041">
    <property type="entry name" value="LRR receptor-like serine/threonine-protein kinase ERECTA"/>
    <property type="match status" value="1"/>
</dbReference>
<evidence type="ECO:0000256" key="6">
    <source>
        <dbReference type="ARBA" id="ARBA00023180"/>
    </source>
</evidence>
<dbReference type="PANTHER" id="PTHR48064:SF6">
    <property type="entry name" value="RECEPTOR-LIKE PROTEIN KINASE 2"/>
    <property type="match status" value="1"/>
</dbReference>
<name>A0A8X8WXP2_SALSN</name>
<keyword evidence="4" id="KW-0677">Repeat</keyword>
<dbReference type="InterPro" id="IPR001611">
    <property type="entry name" value="Leu-rich_rpt"/>
</dbReference>
<gene>
    <name evidence="8" type="ORF">SASPL_135305</name>
</gene>
<evidence type="ECO:0000256" key="2">
    <source>
        <dbReference type="ARBA" id="ARBA00022614"/>
    </source>
</evidence>
<dbReference type="AlphaFoldDB" id="A0A8X8WXP2"/>
<dbReference type="EMBL" id="PNBA02000013">
    <property type="protein sequence ID" value="KAG6403088.1"/>
    <property type="molecule type" value="Genomic_DNA"/>
</dbReference>
<evidence type="ECO:0000256" key="4">
    <source>
        <dbReference type="ARBA" id="ARBA00022737"/>
    </source>
</evidence>
<reference evidence="8" key="2">
    <citation type="submission" date="2020-08" db="EMBL/GenBank/DDBJ databases">
        <title>Plant Genome Project.</title>
        <authorList>
            <person name="Zhang R.-G."/>
        </authorList>
    </citation>
    <scope>NUCLEOTIDE SEQUENCE</scope>
    <source>
        <strain evidence="8">Huo1</strain>
        <tissue evidence="8">Leaf</tissue>
    </source>
</reference>
<comment type="subcellular location">
    <subcellularLocation>
        <location evidence="1">Membrane</location>
    </subcellularLocation>
</comment>
<feature type="chain" id="PRO_5036462990" evidence="7">
    <location>
        <begin position="22"/>
        <end position="265"/>
    </location>
</feature>
<keyword evidence="2" id="KW-0433">Leucine-rich repeat</keyword>
<dbReference type="SUPFAM" id="SSF52058">
    <property type="entry name" value="L domain-like"/>
    <property type="match status" value="1"/>
</dbReference>
<keyword evidence="5" id="KW-0472">Membrane</keyword>
<dbReference type="InterPro" id="IPR032675">
    <property type="entry name" value="LRR_dom_sf"/>
</dbReference>